<reference evidence="3 4" key="1">
    <citation type="journal article" date="2019" name="Mol. Ecol. Resour.">
        <title>Chromosome-level genome assembly of Triplophysa tibetana, a fish adapted to the harsh high-altitude environment of the Tibetan Plateau.</title>
        <authorList>
            <person name="Yang X."/>
            <person name="Liu H."/>
            <person name="Ma Z."/>
            <person name="Zou Y."/>
            <person name="Zou M."/>
            <person name="Mao Y."/>
            <person name="Li X."/>
            <person name="Wang H."/>
            <person name="Chen T."/>
            <person name="Wang W."/>
            <person name="Yang R."/>
        </authorList>
    </citation>
    <scope>NUCLEOTIDE SEQUENCE [LARGE SCALE GENOMIC DNA]</scope>
    <source>
        <strain evidence="3">TTIB1903HZAU</strain>
        <tissue evidence="3">Muscle</tissue>
    </source>
</reference>
<organism evidence="3 4">
    <name type="scientific">Triplophysa tibetana</name>
    <dbReference type="NCBI Taxonomy" id="1572043"/>
    <lineage>
        <taxon>Eukaryota</taxon>
        <taxon>Metazoa</taxon>
        <taxon>Chordata</taxon>
        <taxon>Craniata</taxon>
        <taxon>Vertebrata</taxon>
        <taxon>Euteleostomi</taxon>
        <taxon>Actinopterygii</taxon>
        <taxon>Neopterygii</taxon>
        <taxon>Teleostei</taxon>
        <taxon>Ostariophysi</taxon>
        <taxon>Cypriniformes</taxon>
        <taxon>Nemacheilidae</taxon>
        <taxon>Triplophysa</taxon>
    </lineage>
</organism>
<dbReference type="Proteomes" id="UP000324632">
    <property type="component" value="Chromosome 14"/>
</dbReference>
<dbReference type="InterPro" id="IPR036179">
    <property type="entry name" value="Ig-like_dom_sf"/>
</dbReference>
<evidence type="ECO:0000313" key="3">
    <source>
        <dbReference type="EMBL" id="KAA0711798.1"/>
    </source>
</evidence>
<dbReference type="SUPFAM" id="SSF48726">
    <property type="entry name" value="Immunoglobulin"/>
    <property type="match status" value="4"/>
</dbReference>
<accession>A0A5A9NQP5</accession>
<dbReference type="EMBL" id="SOYY01000014">
    <property type="protein sequence ID" value="KAA0711798.1"/>
    <property type="molecule type" value="Genomic_DNA"/>
</dbReference>
<evidence type="ECO:0000256" key="1">
    <source>
        <dbReference type="SAM" id="SignalP"/>
    </source>
</evidence>
<feature type="domain" description="Immunoglobulin" evidence="2">
    <location>
        <begin position="362"/>
        <end position="465"/>
    </location>
</feature>
<dbReference type="InterPro" id="IPR003599">
    <property type="entry name" value="Ig_sub"/>
</dbReference>
<feature type="signal peptide" evidence="1">
    <location>
        <begin position="1"/>
        <end position="17"/>
    </location>
</feature>
<evidence type="ECO:0000259" key="2">
    <source>
        <dbReference type="SMART" id="SM00409"/>
    </source>
</evidence>
<feature type="chain" id="PRO_5022813021" description="Immunoglobulin domain-containing protein" evidence="1">
    <location>
        <begin position="18"/>
        <end position="490"/>
    </location>
</feature>
<comment type="caution">
    <text evidence="3">The sequence shown here is derived from an EMBL/GenBank/DDBJ whole genome shotgun (WGS) entry which is preliminary data.</text>
</comment>
<dbReference type="Gene3D" id="2.60.40.10">
    <property type="entry name" value="Immunoglobulins"/>
    <property type="match status" value="4"/>
</dbReference>
<name>A0A5A9NQP5_9TELE</name>
<dbReference type="InterPro" id="IPR013783">
    <property type="entry name" value="Ig-like_fold"/>
</dbReference>
<evidence type="ECO:0000313" key="4">
    <source>
        <dbReference type="Proteomes" id="UP000324632"/>
    </source>
</evidence>
<keyword evidence="4" id="KW-1185">Reference proteome</keyword>
<feature type="domain" description="Immunoglobulin" evidence="2">
    <location>
        <begin position="143"/>
        <end position="246"/>
    </location>
</feature>
<feature type="domain" description="Immunoglobulin" evidence="2">
    <location>
        <begin position="253"/>
        <end position="356"/>
    </location>
</feature>
<dbReference type="PANTHER" id="PTHR21063">
    <property type="entry name" value="LFA-3"/>
    <property type="match status" value="1"/>
</dbReference>
<dbReference type="PANTHER" id="PTHR21063:SF4">
    <property type="entry name" value="CD48 ANTIGEN-RELATED"/>
    <property type="match status" value="1"/>
</dbReference>
<sequence>MVQTFILMCLLVGGIECLSTEWSGRACFYARDREIPPHFEFVMEGGSVTLKTGLNELQTDQEILWMFDDESTILAKINRETNETSIPGNADERFRDRLKLNDKTGDLTITHSKTSDSRDYKMEIRDNTKTGHRRFTVKVREDVENLNHFEGGSVTLKTGLNELQTDQEILWMFDDESKILAKINRETNETSIPGNADERFRDRLKLNDKTGDLIITHSKTSDSGEYRMKIIDNTDTRHKRFSVIVSAETYFTEGSVLVPMDRSVTLYTDLDELQTDHEILWMFNGESKILAKINRETNETSIPGNVDERFRDRLKLNDKTGDLTITHIKTSDAGDYKMKIRDNIKTRHMRIGVIVSVIDVSEVFLLVTEGESVTLKTGLYELQTHHGILWKFDEENKVLAKINRETNETSIPGNADERFRDRLKLNDTTGDLTITHSKICDSGDYKMEIRDTTETRHKRFSVYVKDSVKTKENESTKVVIPLVIKAEDEV</sequence>
<feature type="domain" description="Immunoglobulin" evidence="2">
    <location>
        <begin position="37"/>
        <end position="140"/>
    </location>
</feature>
<dbReference type="SMART" id="SM00409">
    <property type="entry name" value="IG"/>
    <property type="match status" value="4"/>
</dbReference>
<gene>
    <name evidence="3" type="ORF">E1301_Tti019113</name>
</gene>
<protein>
    <recommendedName>
        <fullName evidence="2">Immunoglobulin domain-containing protein</fullName>
    </recommendedName>
</protein>
<dbReference type="AlphaFoldDB" id="A0A5A9NQP5"/>
<proteinExistence type="predicted"/>
<keyword evidence="1" id="KW-0732">Signal</keyword>